<protein>
    <recommendedName>
        <fullName evidence="3">PDZ domain-containing protein</fullName>
    </recommendedName>
</protein>
<dbReference type="AlphaFoldDB" id="A0AAE0L565"/>
<comment type="caution">
    <text evidence="1">The sequence shown here is derived from an EMBL/GenBank/DDBJ whole genome shotgun (WGS) entry which is preliminary data.</text>
</comment>
<accession>A0AAE0L565</accession>
<dbReference type="EMBL" id="LGRX02009081">
    <property type="protein sequence ID" value="KAK3272237.1"/>
    <property type="molecule type" value="Genomic_DNA"/>
</dbReference>
<dbReference type="Proteomes" id="UP001190700">
    <property type="component" value="Unassembled WGS sequence"/>
</dbReference>
<name>A0AAE0L565_9CHLO</name>
<organism evidence="1 2">
    <name type="scientific">Cymbomonas tetramitiformis</name>
    <dbReference type="NCBI Taxonomy" id="36881"/>
    <lineage>
        <taxon>Eukaryota</taxon>
        <taxon>Viridiplantae</taxon>
        <taxon>Chlorophyta</taxon>
        <taxon>Pyramimonadophyceae</taxon>
        <taxon>Pyramimonadales</taxon>
        <taxon>Pyramimonadaceae</taxon>
        <taxon>Cymbomonas</taxon>
    </lineage>
</organism>
<evidence type="ECO:0008006" key="3">
    <source>
        <dbReference type="Google" id="ProtNLM"/>
    </source>
</evidence>
<reference evidence="1 2" key="1">
    <citation type="journal article" date="2015" name="Genome Biol. Evol.">
        <title>Comparative Genomics of a Bacterivorous Green Alga Reveals Evolutionary Causalities and Consequences of Phago-Mixotrophic Mode of Nutrition.</title>
        <authorList>
            <person name="Burns J.A."/>
            <person name="Paasch A."/>
            <person name="Narechania A."/>
            <person name="Kim E."/>
        </authorList>
    </citation>
    <scope>NUCLEOTIDE SEQUENCE [LARGE SCALE GENOMIC DNA]</scope>
    <source>
        <strain evidence="1 2">PLY_AMNH</strain>
    </source>
</reference>
<gene>
    <name evidence="1" type="ORF">CYMTET_19454</name>
</gene>
<sequence>MKFVSVASPCARPRPAQCFSTGLKRQLGNPYRFRAGPGAAVLRRASKAILMSNDSEPKVQVLEGNREELDEGKFQETVAFNFGGPKLAIQDLSFAPGSTPVAVTIARPLGIVFQQKAAGIRDIWIEVDEIVEGGNAENADVKVGDVLRCCTAVFTVQTPTDMSTWLNPNKKYNAEAFYVADNKKFEDCMNALISNGQPIDLPDGSKKEVDSISLVLERRSSDL</sequence>
<evidence type="ECO:0000313" key="2">
    <source>
        <dbReference type="Proteomes" id="UP001190700"/>
    </source>
</evidence>
<proteinExistence type="predicted"/>
<keyword evidence="2" id="KW-1185">Reference proteome</keyword>
<evidence type="ECO:0000313" key="1">
    <source>
        <dbReference type="EMBL" id="KAK3272237.1"/>
    </source>
</evidence>